<dbReference type="Proteomes" id="UP000321424">
    <property type="component" value="Unassembled WGS sequence"/>
</dbReference>
<keyword evidence="3" id="KW-0813">Transport</keyword>
<reference evidence="6 7" key="1">
    <citation type="submission" date="2019-07" db="EMBL/GenBank/DDBJ databases">
        <title>Whole genome shotgun sequence of Nocardia ninae NBRC 108245.</title>
        <authorList>
            <person name="Hosoyama A."/>
            <person name="Uohara A."/>
            <person name="Ohji S."/>
            <person name="Ichikawa N."/>
        </authorList>
    </citation>
    <scope>NUCLEOTIDE SEQUENCE [LARGE SCALE GENOMIC DNA]</scope>
    <source>
        <strain evidence="6 7">NBRC 108245</strain>
    </source>
</reference>
<dbReference type="PANTHER" id="PTHR30532:SF24">
    <property type="entry name" value="FERRIC ENTEROBACTIN-BINDING PERIPLASMIC PROTEIN FEPB"/>
    <property type="match status" value="1"/>
</dbReference>
<evidence type="ECO:0000256" key="3">
    <source>
        <dbReference type="ARBA" id="ARBA00022448"/>
    </source>
</evidence>
<evidence type="ECO:0000313" key="6">
    <source>
        <dbReference type="EMBL" id="GEM38068.1"/>
    </source>
</evidence>
<dbReference type="InterPro" id="IPR051313">
    <property type="entry name" value="Bact_iron-sidero_bind"/>
</dbReference>
<dbReference type="PANTHER" id="PTHR30532">
    <property type="entry name" value="IRON III DICITRATE-BINDING PERIPLASMIC PROTEIN"/>
    <property type="match status" value="1"/>
</dbReference>
<sequence length="341" mass="37026">MAAMDTIHISRRRLLTTACAVGLGAAVTACTGRPADEQYTGPGGWSFTDDRNNTIHTKEVPSRIVAFAGSAALLADYGLQDRIVGVFGETRTTAGEPAPLAGDLDLGKLTVLGNNWGEFNVEKYAALEPDLLVTDMYVPDRLWYIPDESKEKILAINPNVATVRIARRTLPEIIARYAELARTLGADLNAPKATQAKSRFDAASQAIREAAAQQPGLRVMAASAAQGIFYVSDPRMSTDLRYFAELGVDMVTPDNVTPDGFFEELSWEHTDKYRADLILLDRRSGTLSPEALAANPVWRGLPAVRADQVVGWQPIFRFSHAGVAPLLEDLADAVRRSGKVT</sequence>
<organism evidence="6 7">
    <name type="scientific">Nocardia ninae NBRC 108245</name>
    <dbReference type="NCBI Taxonomy" id="1210091"/>
    <lineage>
        <taxon>Bacteria</taxon>
        <taxon>Bacillati</taxon>
        <taxon>Actinomycetota</taxon>
        <taxon>Actinomycetes</taxon>
        <taxon>Mycobacteriales</taxon>
        <taxon>Nocardiaceae</taxon>
        <taxon>Nocardia</taxon>
    </lineage>
</organism>
<gene>
    <name evidence="6" type="ORF">NN4_25870</name>
</gene>
<dbReference type="Pfam" id="PF01497">
    <property type="entry name" value="Peripla_BP_2"/>
    <property type="match status" value="1"/>
</dbReference>
<comment type="caution">
    <text evidence="6">The sequence shown here is derived from an EMBL/GenBank/DDBJ whole genome shotgun (WGS) entry which is preliminary data.</text>
</comment>
<dbReference type="SUPFAM" id="SSF53807">
    <property type="entry name" value="Helical backbone' metal receptor"/>
    <property type="match status" value="1"/>
</dbReference>
<dbReference type="InterPro" id="IPR002491">
    <property type="entry name" value="ABC_transptr_periplasmic_BD"/>
</dbReference>
<dbReference type="PROSITE" id="PS51318">
    <property type="entry name" value="TAT"/>
    <property type="match status" value="1"/>
</dbReference>
<comment type="subcellular location">
    <subcellularLocation>
        <location evidence="1">Cell envelope</location>
    </subcellularLocation>
</comment>
<dbReference type="EMBL" id="BJXA01000013">
    <property type="protein sequence ID" value="GEM38068.1"/>
    <property type="molecule type" value="Genomic_DNA"/>
</dbReference>
<dbReference type="AlphaFoldDB" id="A0A511MD98"/>
<accession>A0A511MD98</accession>
<dbReference type="GO" id="GO:0030288">
    <property type="term" value="C:outer membrane-bounded periplasmic space"/>
    <property type="evidence" value="ECO:0007669"/>
    <property type="project" value="TreeGrafter"/>
</dbReference>
<evidence type="ECO:0000256" key="1">
    <source>
        <dbReference type="ARBA" id="ARBA00004196"/>
    </source>
</evidence>
<evidence type="ECO:0000256" key="4">
    <source>
        <dbReference type="ARBA" id="ARBA00022729"/>
    </source>
</evidence>
<dbReference type="InterPro" id="IPR006311">
    <property type="entry name" value="TAT_signal"/>
</dbReference>
<evidence type="ECO:0000256" key="2">
    <source>
        <dbReference type="ARBA" id="ARBA00008814"/>
    </source>
</evidence>
<dbReference type="Gene3D" id="3.40.50.1980">
    <property type="entry name" value="Nitrogenase molybdenum iron protein domain"/>
    <property type="match status" value="2"/>
</dbReference>
<dbReference type="GO" id="GO:1901678">
    <property type="term" value="P:iron coordination entity transport"/>
    <property type="evidence" value="ECO:0007669"/>
    <property type="project" value="UniProtKB-ARBA"/>
</dbReference>
<comment type="similarity">
    <text evidence="2">Belongs to the bacterial solute-binding protein 8 family.</text>
</comment>
<dbReference type="OrthoDB" id="7941913at2"/>
<evidence type="ECO:0000313" key="7">
    <source>
        <dbReference type="Proteomes" id="UP000321424"/>
    </source>
</evidence>
<dbReference type="PROSITE" id="PS50983">
    <property type="entry name" value="FE_B12_PBP"/>
    <property type="match status" value="1"/>
</dbReference>
<protein>
    <submittedName>
        <fullName evidence="6">ABC transporter substrate-binding protein</fullName>
    </submittedName>
</protein>
<feature type="domain" description="Fe/B12 periplasmic-binding" evidence="5">
    <location>
        <begin position="62"/>
        <end position="341"/>
    </location>
</feature>
<evidence type="ECO:0000259" key="5">
    <source>
        <dbReference type="PROSITE" id="PS50983"/>
    </source>
</evidence>
<keyword evidence="7" id="KW-1185">Reference proteome</keyword>
<proteinExistence type="inferred from homology"/>
<name>A0A511MD98_9NOCA</name>
<keyword evidence="4" id="KW-0732">Signal</keyword>